<evidence type="ECO:0000259" key="5">
    <source>
        <dbReference type="PROSITE" id="PS51464"/>
    </source>
</evidence>
<name>A0A0K1P6L9_9MOLU</name>
<feature type="domain" description="HTH rpiR-type" evidence="4">
    <location>
        <begin position="1"/>
        <end position="76"/>
    </location>
</feature>
<dbReference type="InterPro" id="IPR000281">
    <property type="entry name" value="HTH_RpiR"/>
</dbReference>
<dbReference type="AlphaFoldDB" id="A0A0K1P6L9"/>
<dbReference type="Gene3D" id="3.40.50.10490">
    <property type="entry name" value="Glucose-6-phosphate isomerase like protein, domain 1"/>
    <property type="match status" value="1"/>
</dbReference>
<dbReference type="Gene3D" id="1.10.10.10">
    <property type="entry name" value="Winged helix-like DNA-binding domain superfamily/Winged helix DNA-binding domain"/>
    <property type="match status" value="1"/>
</dbReference>
<dbReference type="SUPFAM" id="SSF53697">
    <property type="entry name" value="SIS domain"/>
    <property type="match status" value="1"/>
</dbReference>
<dbReference type="InterPro" id="IPR036388">
    <property type="entry name" value="WH-like_DNA-bd_sf"/>
</dbReference>
<dbReference type="GO" id="GO:0097367">
    <property type="term" value="F:carbohydrate derivative binding"/>
    <property type="evidence" value="ECO:0007669"/>
    <property type="project" value="InterPro"/>
</dbReference>
<dbReference type="InterPro" id="IPR035472">
    <property type="entry name" value="RpiR-like_SIS"/>
</dbReference>
<evidence type="ECO:0000313" key="6">
    <source>
        <dbReference type="EMBL" id="AKU79953.1"/>
    </source>
</evidence>
<dbReference type="GO" id="GO:1901135">
    <property type="term" value="P:carbohydrate derivative metabolic process"/>
    <property type="evidence" value="ECO:0007669"/>
    <property type="project" value="InterPro"/>
</dbReference>
<evidence type="ECO:0000256" key="3">
    <source>
        <dbReference type="ARBA" id="ARBA00023163"/>
    </source>
</evidence>
<evidence type="ECO:0000256" key="2">
    <source>
        <dbReference type="ARBA" id="ARBA00023125"/>
    </source>
</evidence>
<keyword evidence="1" id="KW-0805">Transcription regulation</keyword>
<keyword evidence="3" id="KW-0804">Transcription</keyword>
<evidence type="ECO:0000313" key="7">
    <source>
        <dbReference type="Proteomes" id="UP000067243"/>
    </source>
</evidence>
<organism evidence="6 7">
    <name type="scientific">Spiroplasma turonicum</name>
    <dbReference type="NCBI Taxonomy" id="216946"/>
    <lineage>
        <taxon>Bacteria</taxon>
        <taxon>Bacillati</taxon>
        <taxon>Mycoplasmatota</taxon>
        <taxon>Mollicutes</taxon>
        <taxon>Entomoplasmatales</taxon>
        <taxon>Spiroplasmataceae</taxon>
        <taxon>Spiroplasma</taxon>
    </lineage>
</organism>
<keyword evidence="7" id="KW-1185">Reference proteome</keyword>
<dbReference type="KEGG" id="stur:STURON_00707"/>
<accession>A0A0K1P6L9</accession>
<dbReference type="PANTHER" id="PTHR30514:SF21">
    <property type="entry name" value="RPIR-FAMILY TRANSCRIPTIONAL REGULATOR"/>
    <property type="match status" value="1"/>
</dbReference>
<feature type="domain" description="SIS" evidence="5">
    <location>
        <begin position="118"/>
        <end position="258"/>
    </location>
</feature>
<dbReference type="InterPro" id="IPR046348">
    <property type="entry name" value="SIS_dom_sf"/>
</dbReference>
<dbReference type="InterPro" id="IPR009057">
    <property type="entry name" value="Homeodomain-like_sf"/>
</dbReference>
<evidence type="ECO:0000259" key="4">
    <source>
        <dbReference type="PROSITE" id="PS51071"/>
    </source>
</evidence>
<dbReference type="Pfam" id="PF01380">
    <property type="entry name" value="SIS"/>
    <property type="match status" value="1"/>
</dbReference>
<dbReference type="CDD" id="cd05013">
    <property type="entry name" value="SIS_RpiR"/>
    <property type="match status" value="1"/>
</dbReference>
<dbReference type="PROSITE" id="PS51071">
    <property type="entry name" value="HTH_RPIR"/>
    <property type="match status" value="1"/>
</dbReference>
<keyword evidence="2" id="KW-0238">DNA-binding</keyword>
<dbReference type="STRING" id="216946.STURO_v1c07070"/>
<dbReference type="EMBL" id="CP012328">
    <property type="protein sequence ID" value="AKU79953.1"/>
    <property type="molecule type" value="Genomic_DNA"/>
</dbReference>
<gene>
    <name evidence="6" type="ORF">STURON_00707</name>
</gene>
<dbReference type="PROSITE" id="PS51464">
    <property type="entry name" value="SIS"/>
    <property type="match status" value="1"/>
</dbReference>
<sequence length="284" mass="32958">MHTINLITKNKCFTKTEKFLINWIERNVEYFINNKIEVVAQKANVSTATLTRLSKKLKFDNFRVMQLKINENYVVNKNNYKLSTEKNISSTINNIKVYNTYSINLSTKDIDIDQVESLISDIKNSNKILIYGAGSSSLAAKELKINLLKIGYHIMSSNDFHEILLIIANIEINDHIILISKSCNTNEIIFIVEYCIKNNLKFSLITSNYNCIYKLYSSNFILFSTHEQKYRISAISSKVNELVVVDIIYSELFKLDKNKNKDIIDKGTKIVNEWNHICKNWKDV</sequence>
<protein>
    <recommendedName>
        <fullName evidence="8">RpiR family transcriptional regulator</fullName>
    </recommendedName>
</protein>
<dbReference type="GO" id="GO:0003677">
    <property type="term" value="F:DNA binding"/>
    <property type="evidence" value="ECO:0007669"/>
    <property type="project" value="UniProtKB-KW"/>
</dbReference>
<evidence type="ECO:0000256" key="1">
    <source>
        <dbReference type="ARBA" id="ARBA00023015"/>
    </source>
</evidence>
<dbReference type="OrthoDB" id="388503at2"/>
<dbReference type="SUPFAM" id="SSF46689">
    <property type="entry name" value="Homeodomain-like"/>
    <property type="match status" value="1"/>
</dbReference>
<dbReference type="PANTHER" id="PTHR30514">
    <property type="entry name" value="GLUCOKINASE"/>
    <property type="match status" value="1"/>
</dbReference>
<dbReference type="Pfam" id="PF01418">
    <property type="entry name" value="HTH_6"/>
    <property type="match status" value="1"/>
</dbReference>
<evidence type="ECO:0008006" key="8">
    <source>
        <dbReference type="Google" id="ProtNLM"/>
    </source>
</evidence>
<proteinExistence type="predicted"/>
<dbReference type="GO" id="GO:0003700">
    <property type="term" value="F:DNA-binding transcription factor activity"/>
    <property type="evidence" value="ECO:0007669"/>
    <property type="project" value="InterPro"/>
</dbReference>
<reference evidence="6 7" key="1">
    <citation type="journal article" date="2015" name="Genome Announc.">
        <title>Complete Genome Sequence of Spiroplasma turonicum Strain Tab4cT, a Parasite of a Horse Fly, Haematopota sp. (Diptera: Tabanidae).</title>
        <authorList>
            <person name="Davis R.E."/>
            <person name="Shao J."/>
            <person name="Zhao Y."/>
            <person name="Gasparich G.E."/>
            <person name="Gaynor B.J."/>
            <person name="Donofrio N."/>
        </authorList>
    </citation>
    <scope>NUCLEOTIDE SEQUENCE [LARGE SCALE GENOMIC DNA]</scope>
    <source>
        <strain evidence="6 7">Tab4c</strain>
    </source>
</reference>
<dbReference type="RefSeq" id="WP_075048534.1">
    <property type="nucleotide sequence ID" value="NZ_CP012328.1"/>
</dbReference>
<dbReference type="InterPro" id="IPR001347">
    <property type="entry name" value="SIS_dom"/>
</dbReference>
<dbReference type="Proteomes" id="UP000067243">
    <property type="component" value="Chromosome"/>
</dbReference>
<dbReference type="PATRIC" id="fig|216946.3.peg.734"/>
<dbReference type="InterPro" id="IPR047640">
    <property type="entry name" value="RpiR-like"/>
</dbReference>